<comment type="caution">
    <text evidence="1">The sequence shown here is derived from an EMBL/GenBank/DDBJ whole genome shotgun (WGS) entry which is preliminary data.</text>
</comment>
<reference evidence="1 2" key="1">
    <citation type="submission" date="2018-09" db="EMBL/GenBank/DDBJ databases">
        <title>Genomic Encyclopedia of Archaeal and Bacterial Type Strains, Phase II (KMG-II): from individual species to whole genera.</title>
        <authorList>
            <person name="Goeker M."/>
        </authorList>
    </citation>
    <scope>NUCLEOTIDE SEQUENCE [LARGE SCALE GENOMIC DNA]</scope>
    <source>
        <strain evidence="1 2">DSM 13151</strain>
    </source>
</reference>
<name>A0A419VVS9_9EURY</name>
<organism evidence="1 2">
    <name type="scientific">Halopiger aswanensis</name>
    <dbReference type="NCBI Taxonomy" id="148449"/>
    <lineage>
        <taxon>Archaea</taxon>
        <taxon>Methanobacteriati</taxon>
        <taxon>Methanobacteriota</taxon>
        <taxon>Stenosarchaea group</taxon>
        <taxon>Halobacteria</taxon>
        <taxon>Halobacteriales</taxon>
        <taxon>Natrialbaceae</taxon>
        <taxon>Halopiger</taxon>
    </lineage>
</organism>
<dbReference type="Proteomes" id="UP000283805">
    <property type="component" value="Unassembled WGS sequence"/>
</dbReference>
<dbReference type="OrthoDB" id="382737at2157"/>
<evidence type="ECO:0000313" key="2">
    <source>
        <dbReference type="Proteomes" id="UP000283805"/>
    </source>
</evidence>
<dbReference type="RefSeq" id="WP_147376689.1">
    <property type="nucleotide sequence ID" value="NZ_RAPO01000010.1"/>
</dbReference>
<dbReference type="EMBL" id="RAPO01000010">
    <property type="protein sequence ID" value="RKD86228.1"/>
    <property type="molecule type" value="Genomic_DNA"/>
</dbReference>
<proteinExistence type="predicted"/>
<accession>A0A419VVS9</accession>
<dbReference type="AlphaFoldDB" id="A0A419VVS9"/>
<protein>
    <submittedName>
        <fullName evidence="1">Uncharacterized protein</fullName>
    </submittedName>
</protein>
<sequence length="302" mass="34133">MPPLHQPDGRVTSAPTETWDSAKCIDPRFRNKVWNDVLGSSRKRDVFLAVRELAEERACLEKTEIATKALAYPHFRDRDKLQGGDLGDNGDLEPLCELGAVMPIPKIARPSVAYIVPFQELCQYLVDPYHAPDSVRVRLAIEYYLRHRGRNGVSDVRSKCGRDLPIDPFAVELYTYVQLAEQLDVGIDRVEYSGFRPAAIDHDHARGFEIEGTLHGVEPDDGSEIDDAGVKRVLETLFVEFVDHAARGKDIFRIGMYRCDDESDTERAARRRAITDSATFEQYDRRGAAVTVSWQVEPVIMI</sequence>
<evidence type="ECO:0000313" key="1">
    <source>
        <dbReference type="EMBL" id="RKD86228.1"/>
    </source>
</evidence>
<gene>
    <name evidence="1" type="ORF">ATJ93_4645</name>
</gene>
<keyword evidence="2" id="KW-1185">Reference proteome</keyword>